<protein>
    <recommendedName>
        <fullName evidence="5">DUF1343 domain-containing protein</fullName>
    </recommendedName>
</protein>
<evidence type="ECO:0000259" key="1">
    <source>
        <dbReference type="Pfam" id="PF07075"/>
    </source>
</evidence>
<evidence type="ECO:0000313" key="3">
    <source>
        <dbReference type="EMBL" id="KUM96428.1"/>
    </source>
</evidence>
<organism evidence="3 4">
    <name type="scientific">Streptomyces cellostaticus</name>
    <dbReference type="NCBI Taxonomy" id="67285"/>
    <lineage>
        <taxon>Bacteria</taxon>
        <taxon>Bacillati</taxon>
        <taxon>Actinomycetota</taxon>
        <taxon>Actinomycetes</taxon>
        <taxon>Kitasatosporales</taxon>
        <taxon>Streptomycetaceae</taxon>
        <taxon>Streptomyces</taxon>
    </lineage>
</organism>
<feature type="domain" description="Peptidoglycan beta-N-acetylmuramidase NamZ C-terminal" evidence="2">
    <location>
        <begin position="256"/>
        <end position="405"/>
    </location>
</feature>
<dbReference type="RefSeq" id="WP_066996226.1">
    <property type="nucleotide sequence ID" value="NZ_BNDU01000006.1"/>
</dbReference>
<dbReference type="InterPro" id="IPR048502">
    <property type="entry name" value="NamZ_N"/>
</dbReference>
<name>A0A117PWX9_9ACTN</name>
<dbReference type="Pfam" id="PF07075">
    <property type="entry name" value="NamZ_N"/>
    <property type="match status" value="1"/>
</dbReference>
<gene>
    <name evidence="3" type="ORF">AQI88_11605</name>
</gene>
<dbReference type="OrthoDB" id="9801061at2"/>
<proteinExistence type="predicted"/>
<dbReference type="EMBL" id="LMWL01000018">
    <property type="protein sequence ID" value="KUM96428.1"/>
    <property type="molecule type" value="Genomic_DNA"/>
</dbReference>
<dbReference type="GO" id="GO:0033922">
    <property type="term" value="F:peptidoglycan beta-N-acetylmuramidase activity"/>
    <property type="evidence" value="ECO:0007669"/>
    <property type="project" value="InterPro"/>
</dbReference>
<dbReference type="AlphaFoldDB" id="A0A117PWX9"/>
<dbReference type="Gene3D" id="3.40.50.12170">
    <property type="entry name" value="Uncharacterised protein PF07075, DUF1343"/>
    <property type="match status" value="1"/>
</dbReference>
<evidence type="ECO:0000259" key="2">
    <source>
        <dbReference type="Pfam" id="PF20732"/>
    </source>
</evidence>
<accession>A0A117PWX9</accession>
<evidence type="ECO:0008006" key="5">
    <source>
        <dbReference type="Google" id="ProtNLM"/>
    </source>
</evidence>
<sequence length="406" mass="44460">MRLSRRNLLASATIAAVPVTPQHREPLHTGFERLAADGYALLSGQKVGIVTNPTGITKDTRHIVDVMHEDPRVKLTAVFGPEHGFRGTAQAGGSEGRYDDPATGLPVYDTYLKSGRPLADIFTTSGVDTIVFDIQDVGARFYTYIWTLYDCMEAARLAGKKFVALDRPNPVTGRFAQGPVLHKEFATFVGRQPIAQAHGMTVAELARLFNGEFLSTPVALETVLMTGWKRAQFYDAFGLPWVPPSPNMPTPDTALAYSGTCMFEGTNLSEGRGTTRPFELLGADGIDGRWAATVSELGLPGVRFREAYFAPTFSKFQGETIGGVQVHVHDRAAYDPVRTGIALLVTARKVWDGFAWRSDHWIDKLTGSARVRTMIDAGAGTEEVAAAWQDELAAFQGIRKKYLLYK</sequence>
<keyword evidence="4" id="KW-1185">Reference proteome</keyword>
<dbReference type="Proteomes" id="UP000054241">
    <property type="component" value="Unassembled WGS sequence"/>
</dbReference>
<dbReference type="Pfam" id="PF20732">
    <property type="entry name" value="NamZ_C"/>
    <property type="match status" value="1"/>
</dbReference>
<dbReference type="Gene3D" id="3.90.1150.140">
    <property type="match status" value="1"/>
</dbReference>
<dbReference type="PANTHER" id="PTHR42915">
    <property type="entry name" value="HYPOTHETICAL 460 KDA PROTEIN IN FEUA-SIGW INTERGENIC REGION [PRECURSOR]"/>
    <property type="match status" value="1"/>
</dbReference>
<comment type="caution">
    <text evidence="3">The sequence shown here is derived from an EMBL/GenBank/DDBJ whole genome shotgun (WGS) entry which is preliminary data.</text>
</comment>
<dbReference type="InterPro" id="IPR048503">
    <property type="entry name" value="NamZ_C"/>
</dbReference>
<dbReference type="PANTHER" id="PTHR42915:SF1">
    <property type="entry name" value="PEPTIDOGLYCAN BETA-N-ACETYLMURAMIDASE NAMZ"/>
    <property type="match status" value="1"/>
</dbReference>
<dbReference type="InterPro" id="IPR008302">
    <property type="entry name" value="NamZ"/>
</dbReference>
<dbReference type="STRING" id="67285.AQI88_11605"/>
<dbReference type="PIRSF" id="PIRSF016719">
    <property type="entry name" value="UCP016719"/>
    <property type="match status" value="1"/>
</dbReference>
<reference evidence="3 4" key="1">
    <citation type="submission" date="2015-10" db="EMBL/GenBank/DDBJ databases">
        <title>Draft genome sequence of Streptomyces cellostaticus DSM 40189, type strain for the species Streptomyces cellostaticus.</title>
        <authorList>
            <person name="Ruckert C."/>
            <person name="Winkler A."/>
            <person name="Kalinowski J."/>
            <person name="Kampfer P."/>
            <person name="Glaeser S."/>
        </authorList>
    </citation>
    <scope>NUCLEOTIDE SEQUENCE [LARGE SCALE GENOMIC DNA]</scope>
    <source>
        <strain evidence="3 4">DSM 40189</strain>
    </source>
</reference>
<feature type="domain" description="Peptidoglycan beta-N-acetylmuramidase NamZ N-terminal" evidence="1">
    <location>
        <begin position="47"/>
        <end position="251"/>
    </location>
</feature>
<evidence type="ECO:0000313" key="4">
    <source>
        <dbReference type="Proteomes" id="UP000054241"/>
    </source>
</evidence>